<organism evidence="2">
    <name type="scientific">marine metagenome</name>
    <dbReference type="NCBI Taxonomy" id="408172"/>
    <lineage>
        <taxon>unclassified sequences</taxon>
        <taxon>metagenomes</taxon>
        <taxon>ecological metagenomes</taxon>
    </lineage>
</organism>
<keyword evidence="1" id="KW-1133">Transmembrane helix</keyword>
<dbReference type="AlphaFoldDB" id="A0A382UXJ3"/>
<proteinExistence type="predicted"/>
<dbReference type="EMBL" id="UINC01147583">
    <property type="protein sequence ID" value="SVD38986.1"/>
    <property type="molecule type" value="Genomic_DNA"/>
</dbReference>
<evidence type="ECO:0000256" key="1">
    <source>
        <dbReference type="SAM" id="Phobius"/>
    </source>
</evidence>
<feature type="transmembrane region" description="Helical" evidence="1">
    <location>
        <begin position="6"/>
        <end position="24"/>
    </location>
</feature>
<accession>A0A382UXJ3</accession>
<protein>
    <submittedName>
        <fullName evidence="2">Uncharacterized protein</fullName>
    </submittedName>
</protein>
<reference evidence="2" key="1">
    <citation type="submission" date="2018-05" db="EMBL/GenBank/DDBJ databases">
        <authorList>
            <person name="Lanie J.A."/>
            <person name="Ng W.-L."/>
            <person name="Kazmierczak K.M."/>
            <person name="Andrzejewski T.M."/>
            <person name="Davidsen T.M."/>
            <person name="Wayne K.J."/>
            <person name="Tettelin H."/>
            <person name="Glass J.I."/>
            <person name="Rusch D."/>
            <person name="Podicherti R."/>
            <person name="Tsui H.-C.T."/>
            <person name="Winkler M.E."/>
        </authorList>
    </citation>
    <scope>NUCLEOTIDE SEQUENCE</scope>
</reference>
<keyword evidence="1" id="KW-0812">Transmembrane</keyword>
<sequence>MDYVFKAIGIAFIVSVVLFIFNALRMQHDSKRFSTSKDDSKKKENDK</sequence>
<gene>
    <name evidence="2" type="ORF">METZ01_LOCUS391840</name>
</gene>
<evidence type="ECO:0000313" key="2">
    <source>
        <dbReference type="EMBL" id="SVD38986.1"/>
    </source>
</evidence>
<name>A0A382UXJ3_9ZZZZ</name>
<keyword evidence="1" id="KW-0472">Membrane</keyword>